<gene>
    <name evidence="2" type="ORF">CGC21_2225</name>
</gene>
<sequence>MVLRTPTTTTPLPTQQHHQSQQSYFHANVTALRSLQHRMQLRAEAAQVLHTDPSSSSLGKSSLPASPAQHRHCQCGAARPAPFPSSPSKPTAAQTAPASPDAPFSLWSPQLHAAVLRVADLGEVDITAGAYCTARGTTRRTATAQLPEMSHLGSVVGNGEGVPAAGSSPGGCGACTCRGCGCLDGPNASREEQQCRNHRRHRSSHRKRHGRSSGRRRRDDSVGSCPPSSPGPSKSAAAATARLPSAVSLLATASNASPVASPFRDQEVLERIMAKYRTPPTPPAEPAQQQPLHIFLHCGCEKTGAAPDITALAGTYASAATLVAPGPTAKTATASTPASSPPSAASVPPPPPAVSVPPPPPPAVSVPPPPPPAASVPPPPPAVSVPPPPPPAASVPPPPPAVSVPPPPPPAASVPPPPPPAASVPPPPPAVSVPPPPAVSVPPPPPSAASVPPPPPAASVPPPPRSASALKTPPAIAGAPSRSRSPTAPTHSAIDKERQMLLEKADKYVWQLEQEVQHRALHYNVVLQQLAEEEARSAALRHDRDALLELNGGLQASLNYTGAVESVYASLQIPADAGAAAAPSAAPSTSATYVPASTATAATGEGRASATQEVLRHVLLEREAALQSSPRPSMAKAVMGTPNSVPYHGYSDELRRYVDRLYQEAEAGAAHVRQASLPSVIPTGAAAAASSLAPSLELPAYQLQQRQRQSELEQLRAEVAAEQLDLLVAGARLDGTEAQDTDRFLGSNRRHTYADGLLSCAAYTFSGLQHIQGQSSALTLLTMWTVGTTFLVDVAERKYLQESLQSTLCTTQTRSVAEKPLLLDQPPHNATPASTPGKAAVAPAMPTAYDSLSSAIKKSAPQDKEKLAEQQRKVFLTQAVASWLWMLASFQQFKVHKRLKWCGYSSWMGLGCAGYYTTRHLYNLLVK</sequence>
<feature type="compositionally biased region" description="Pro residues" evidence="1">
    <location>
        <begin position="347"/>
        <end position="465"/>
    </location>
</feature>
<evidence type="ECO:0000313" key="2">
    <source>
        <dbReference type="EMBL" id="TPP46975.1"/>
    </source>
</evidence>
<feature type="region of interest" description="Disordered" evidence="1">
    <location>
        <begin position="193"/>
        <end position="239"/>
    </location>
</feature>
<dbReference type="Proteomes" id="UP000318447">
    <property type="component" value="Unassembled WGS sequence"/>
</dbReference>
<feature type="region of interest" description="Disordered" evidence="1">
    <location>
        <begin position="1"/>
        <end position="23"/>
    </location>
</feature>
<dbReference type="VEuPathDB" id="TriTrypDB:LDHU3_22.1400"/>
<dbReference type="VEuPathDB" id="TriTrypDB:LDHU3_22.1410"/>
<comment type="caution">
    <text evidence="2">The sequence shown here is derived from an EMBL/GenBank/DDBJ whole genome shotgun (WGS) entry which is preliminary data.</text>
</comment>
<dbReference type="AlphaFoldDB" id="A0A504XH13"/>
<accession>A0A504XH13</accession>
<name>A0A504XH13_LEIDO</name>
<dbReference type="VEuPathDB" id="TriTrypDB:LdCL_220016300"/>
<dbReference type="VEuPathDB" id="TriTrypDB:LdBPK_220890.1"/>
<dbReference type="VEuPathDB" id="TriTrypDB:LdBPK_220900.1"/>
<protein>
    <submittedName>
        <fullName evidence="2">Uncharacterized protein</fullName>
    </submittedName>
</protein>
<dbReference type="VEuPathDB" id="TriTrypDB:LdCL_220016400"/>
<dbReference type="PRINTS" id="PR01217">
    <property type="entry name" value="PRICHEXTENSN"/>
</dbReference>
<feature type="compositionally biased region" description="Basic residues" evidence="1">
    <location>
        <begin position="196"/>
        <end position="216"/>
    </location>
</feature>
<feature type="region of interest" description="Disordered" evidence="1">
    <location>
        <begin position="328"/>
        <end position="494"/>
    </location>
</feature>
<proteinExistence type="predicted"/>
<organism evidence="2 3">
    <name type="scientific">Leishmania donovani</name>
    <dbReference type="NCBI Taxonomy" id="5661"/>
    <lineage>
        <taxon>Eukaryota</taxon>
        <taxon>Discoba</taxon>
        <taxon>Euglenozoa</taxon>
        <taxon>Kinetoplastea</taxon>
        <taxon>Metakinetoplastina</taxon>
        <taxon>Trypanosomatida</taxon>
        <taxon>Trypanosomatidae</taxon>
        <taxon>Leishmaniinae</taxon>
        <taxon>Leishmania</taxon>
    </lineage>
</organism>
<feature type="compositionally biased region" description="Low complexity" evidence="1">
    <location>
        <begin position="53"/>
        <end position="68"/>
    </location>
</feature>
<feature type="region of interest" description="Disordered" evidence="1">
    <location>
        <begin position="47"/>
        <end position="101"/>
    </location>
</feature>
<evidence type="ECO:0000313" key="3">
    <source>
        <dbReference type="Proteomes" id="UP000318447"/>
    </source>
</evidence>
<dbReference type="EMBL" id="RHLC01000024">
    <property type="protein sequence ID" value="TPP46975.1"/>
    <property type="molecule type" value="Genomic_DNA"/>
</dbReference>
<evidence type="ECO:0000256" key="1">
    <source>
        <dbReference type="SAM" id="MobiDB-lite"/>
    </source>
</evidence>
<reference evidence="3" key="1">
    <citation type="submission" date="2019-02" db="EMBL/GenBank/DDBJ databases">
        <title>FDA dAtabase for Regulatory Grade micrObial Sequences (FDA-ARGOS): Supporting development and validation of Infectious Disease Dx tests.</title>
        <authorList>
            <person name="Duncan R."/>
            <person name="Fisher C."/>
            <person name="Tallon L."/>
            <person name="Sadzewicz L."/>
            <person name="Sengamalay N."/>
            <person name="Ott S."/>
            <person name="Godinez A."/>
            <person name="Nagaraj S."/>
            <person name="Vavikolanu K."/>
            <person name="Nadendla S."/>
            <person name="Aluvathingal J."/>
            <person name="Sichtig H."/>
        </authorList>
    </citation>
    <scope>NUCLEOTIDE SEQUENCE [LARGE SCALE GENOMIC DNA]</scope>
    <source>
        <strain evidence="3">FDAARGOS_361</strain>
    </source>
</reference>
<feature type="compositionally biased region" description="Low complexity" evidence="1">
    <location>
        <begin position="337"/>
        <end position="346"/>
    </location>
</feature>